<evidence type="ECO:0000313" key="3">
    <source>
        <dbReference type="Proteomes" id="UP001596154"/>
    </source>
</evidence>
<feature type="region of interest" description="Disordered" evidence="1">
    <location>
        <begin position="36"/>
        <end position="68"/>
    </location>
</feature>
<proteinExistence type="predicted"/>
<keyword evidence="3" id="KW-1185">Reference proteome</keyword>
<reference evidence="3" key="1">
    <citation type="journal article" date="2019" name="Int. J. Syst. Evol. Microbiol.">
        <title>The Global Catalogue of Microorganisms (GCM) 10K type strain sequencing project: providing services to taxonomists for standard genome sequencing and annotation.</title>
        <authorList>
            <consortium name="The Broad Institute Genomics Platform"/>
            <consortium name="The Broad Institute Genome Sequencing Center for Infectious Disease"/>
            <person name="Wu L."/>
            <person name="Ma J."/>
        </authorList>
    </citation>
    <scope>NUCLEOTIDE SEQUENCE [LARGE SCALE GENOMIC DNA]</scope>
    <source>
        <strain evidence="3">CGMCC 4.7248</strain>
    </source>
</reference>
<organism evidence="2 3">
    <name type="scientific">Streptomyces bullii</name>
    <dbReference type="NCBI Taxonomy" id="349910"/>
    <lineage>
        <taxon>Bacteria</taxon>
        <taxon>Bacillati</taxon>
        <taxon>Actinomycetota</taxon>
        <taxon>Actinomycetes</taxon>
        <taxon>Kitasatosporales</taxon>
        <taxon>Streptomycetaceae</taxon>
        <taxon>Streptomyces</taxon>
    </lineage>
</organism>
<accession>A0ABW0V3H2</accession>
<dbReference type="EMBL" id="JBHSNY010000016">
    <property type="protein sequence ID" value="MFC5639086.1"/>
    <property type="molecule type" value="Genomic_DNA"/>
</dbReference>
<comment type="caution">
    <text evidence="2">The sequence shown here is derived from an EMBL/GenBank/DDBJ whole genome shotgun (WGS) entry which is preliminary data.</text>
</comment>
<gene>
    <name evidence="2" type="ORF">ACFPZJ_36175</name>
</gene>
<dbReference type="RefSeq" id="WP_381030776.1">
    <property type="nucleotide sequence ID" value="NZ_JBHSNY010000016.1"/>
</dbReference>
<sequence>MVTTVARRIRIGRPDGKTGGWAAGAVDAAAAGEATAAAPSAAAPVSKRRRLADRDSRPTGSGGVDLACSASADSALGPGSVTAADLSNWLSRSGVFRIGLDPAW</sequence>
<dbReference type="Proteomes" id="UP001596154">
    <property type="component" value="Unassembled WGS sequence"/>
</dbReference>
<protein>
    <submittedName>
        <fullName evidence="2">Uncharacterized protein</fullName>
    </submittedName>
</protein>
<evidence type="ECO:0000313" key="2">
    <source>
        <dbReference type="EMBL" id="MFC5639086.1"/>
    </source>
</evidence>
<evidence type="ECO:0000256" key="1">
    <source>
        <dbReference type="SAM" id="MobiDB-lite"/>
    </source>
</evidence>
<name>A0ABW0V3H2_9ACTN</name>